<name>A0A7V8FZ54_9BURK</name>
<dbReference type="Pfam" id="PF12697">
    <property type="entry name" value="Abhydrolase_6"/>
    <property type="match status" value="1"/>
</dbReference>
<organism evidence="2 3">
    <name type="scientific">Herbaspirillum frisingense</name>
    <dbReference type="NCBI Taxonomy" id="92645"/>
    <lineage>
        <taxon>Bacteria</taxon>
        <taxon>Pseudomonadati</taxon>
        <taxon>Pseudomonadota</taxon>
        <taxon>Betaproteobacteria</taxon>
        <taxon>Burkholderiales</taxon>
        <taxon>Oxalobacteraceae</taxon>
        <taxon>Herbaspirillum</taxon>
    </lineage>
</organism>
<dbReference type="SUPFAM" id="SSF53474">
    <property type="entry name" value="alpha/beta-Hydrolases"/>
    <property type="match status" value="1"/>
</dbReference>
<dbReference type="Gene3D" id="3.40.50.1820">
    <property type="entry name" value="alpha/beta hydrolase"/>
    <property type="match status" value="1"/>
</dbReference>
<sequence length="240" mass="25992">MANFLLVHGAWQGKWIWPAVSAELTMRGHEVHAIDLPGSGADETPLGEVTLAMYADAILHAVKAIGKRVTLVGHSVGGIAVTAAAEKAADSLARIIYMCAFVPGNGDSLTSLHDLRPPRQRSPVEMEYDAVAANTRPSSRVETFMQDAPHAVAAWAAPQFQPQAIAPIVTPVQLTEERYGKVPKSYIVCTRDRAIDPVLQRVMAARAGCGRIKELDSDHSPFLSRPTETAEMLHRLITEV</sequence>
<proteinExistence type="predicted"/>
<keyword evidence="2" id="KW-0378">Hydrolase</keyword>
<dbReference type="PANTHER" id="PTHR37017:SF11">
    <property type="entry name" value="ESTERASE_LIPASE_THIOESTERASE DOMAIN-CONTAINING PROTEIN"/>
    <property type="match status" value="1"/>
</dbReference>
<evidence type="ECO:0000313" key="2">
    <source>
        <dbReference type="EMBL" id="KAF1046912.1"/>
    </source>
</evidence>
<dbReference type="Proteomes" id="UP000462435">
    <property type="component" value="Unassembled WGS sequence"/>
</dbReference>
<dbReference type="AlphaFoldDB" id="A0A7V8FZ54"/>
<evidence type="ECO:0000259" key="1">
    <source>
        <dbReference type="Pfam" id="PF12697"/>
    </source>
</evidence>
<dbReference type="GO" id="GO:0016787">
    <property type="term" value="F:hydrolase activity"/>
    <property type="evidence" value="ECO:0007669"/>
    <property type="project" value="UniProtKB-KW"/>
</dbReference>
<dbReference type="EMBL" id="WNDX01000016">
    <property type="protein sequence ID" value="KAF1046912.1"/>
    <property type="molecule type" value="Genomic_DNA"/>
</dbReference>
<feature type="domain" description="AB hydrolase-1" evidence="1">
    <location>
        <begin position="4"/>
        <end position="231"/>
    </location>
</feature>
<reference evidence="3" key="1">
    <citation type="journal article" date="2020" name="MBio">
        <title>Horizontal gene transfer to a defensive symbiont with a reduced genome amongst a multipartite beetle microbiome.</title>
        <authorList>
            <person name="Waterworth S.C."/>
            <person name="Florez L.V."/>
            <person name="Rees E.R."/>
            <person name="Hertweck C."/>
            <person name="Kaltenpoth M."/>
            <person name="Kwan J.C."/>
        </authorList>
    </citation>
    <scope>NUCLEOTIDE SEQUENCE [LARGE SCALE GENOMIC DNA]</scope>
</reference>
<dbReference type="InterPro" id="IPR052897">
    <property type="entry name" value="Sec-Metab_Biosynth_Hydrolase"/>
</dbReference>
<dbReference type="InterPro" id="IPR029058">
    <property type="entry name" value="AB_hydrolase_fold"/>
</dbReference>
<dbReference type="PANTHER" id="PTHR37017">
    <property type="entry name" value="AB HYDROLASE-1 DOMAIN-CONTAINING PROTEIN-RELATED"/>
    <property type="match status" value="1"/>
</dbReference>
<evidence type="ECO:0000313" key="3">
    <source>
        <dbReference type="Proteomes" id="UP000462435"/>
    </source>
</evidence>
<protein>
    <submittedName>
        <fullName evidence="2">Pyrethroid hydrolase</fullName>
    </submittedName>
</protein>
<comment type="caution">
    <text evidence="2">The sequence shown here is derived from an EMBL/GenBank/DDBJ whole genome shotgun (WGS) entry which is preliminary data.</text>
</comment>
<accession>A0A7V8FZ54</accession>
<dbReference type="InterPro" id="IPR000073">
    <property type="entry name" value="AB_hydrolase_1"/>
</dbReference>
<gene>
    <name evidence="2" type="primary">pytH</name>
    <name evidence="2" type="ORF">GAK35_00859</name>
</gene>